<organism evidence="2 3">
    <name type="scientific">Steccherinum ochraceum</name>
    <dbReference type="NCBI Taxonomy" id="92696"/>
    <lineage>
        <taxon>Eukaryota</taxon>
        <taxon>Fungi</taxon>
        <taxon>Dikarya</taxon>
        <taxon>Basidiomycota</taxon>
        <taxon>Agaricomycotina</taxon>
        <taxon>Agaricomycetes</taxon>
        <taxon>Polyporales</taxon>
        <taxon>Steccherinaceae</taxon>
        <taxon>Steccherinum</taxon>
    </lineage>
</organism>
<feature type="compositionally biased region" description="Low complexity" evidence="1">
    <location>
        <begin position="17"/>
        <end position="30"/>
    </location>
</feature>
<sequence>MAPPRGKKRKIGTEEPSSSLDSASESTQASKSRADEILVERSSVWFEDGNVVLIAEGKGFKYIRLLDHNVVLKFAEVSALLRLGSKYQVERIRDEAIRRLRQCFPEKLEDYATARTRSELFSRKIGRDYYCNASISLAFLDCRDTIDLARSHNLDDLLPAAFHAFASAPTVDILEWGTPGGIQDILRVLEGRERLDHAARRNLHAAASLVSTGDCKNPERCRSARVSLVRQLAVHRMARNLCLLDHGMFESEFHIYVCAPCTKLRNDLWEEKRAETWSKLREYFDLPPASAPVADDGQLPAND</sequence>
<evidence type="ECO:0008006" key="4">
    <source>
        <dbReference type="Google" id="ProtNLM"/>
    </source>
</evidence>
<dbReference type="OrthoDB" id="3027208at2759"/>
<accession>A0A4R0S329</accession>
<dbReference type="EMBL" id="RWJN01000011">
    <property type="protein sequence ID" value="TCD70984.1"/>
    <property type="molecule type" value="Genomic_DNA"/>
</dbReference>
<dbReference type="AlphaFoldDB" id="A0A4R0S329"/>
<feature type="region of interest" description="Disordered" evidence="1">
    <location>
        <begin position="1"/>
        <end position="31"/>
    </location>
</feature>
<dbReference type="Proteomes" id="UP000292702">
    <property type="component" value="Unassembled WGS sequence"/>
</dbReference>
<feature type="compositionally biased region" description="Basic residues" evidence="1">
    <location>
        <begin position="1"/>
        <end position="10"/>
    </location>
</feature>
<evidence type="ECO:0000313" key="2">
    <source>
        <dbReference type="EMBL" id="TCD70984.1"/>
    </source>
</evidence>
<evidence type="ECO:0000313" key="3">
    <source>
        <dbReference type="Proteomes" id="UP000292702"/>
    </source>
</evidence>
<protein>
    <recommendedName>
        <fullName evidence="4">BTB domain-containing protein</fullName>
    </recommendedName>
</protein>
<keyword evidence="3" id="KW-1185">Reference proteome</keyword>
<proteinExistence type="predicted"/>
<comment type="caution">
    <text evidence="2">The sequence shown here is derived from an EMBL/GenBank/DDBJ whole genome shotgun (WGS) entry which is preliminary data.</text>
</comment>
<reference evidence="2 3" key="1">
    <citation type="submission" date="2018-11" db="EMBL/GenBank/DDBJ databases">
        <title>Genome assembly of Steccherinum ochraceum LE-BIN_3174, the white-rot fungus of the Steccherinaceae family (The Residual Polyporoid clade, Polyporales, Basidiomycota).</title>
        <authorList>
            <person name="Fedorova T.V."/>
            <person name="Glazunova O.A."/>
            <person name="Landesman E.O."/>
            <person name="Moiseenko K.V."/>
            <person name="Psurtseva N.V."/>
            <person name="Savinova O.S."/>
            <person name="Shakhova N.V."/>
            <person name="Tyazhelova T.V."/>
            <person name="Vasina D.V."/>
        </authorList>
    </citation>
    <scope>NUCLEOTIDE SEQUENCE [LARGE SCALE GENOMIC DNA]</scope>
    <source>
        <strain evidence="2 3">LE-BIN_3174</strain>
    </source>
</reference>
<evidence type="ECO:0000256" key="1">
    <source>
        <dbReference type="SAM" id="MobiDB-lite"/>
    </source>
</evidence>
<gene>
    <name evidence="2" type="ORF">EIP91_000482</name>
</gene>
<name>A0A4R0S329_9APHY</name>